<dbReference type="PANTHER" id="PTHR10900:SF77">
    <property type="entry name" value="FI19380P1"/>
    <property type="match status" value="1"/>
</dbReference>
<dbReference type="InterPro" id="IPR050904">
    <property type="entry name" value="Adhesion/Biosynth-related"/>
</dbReference>
<dbReference type="Pfam" id="PF02469">
    <property type="entry name" value="Fasciclin"/>
    <property type="match status" value="1"/>
</dbReference>
<feature type="chain" id="PRO_5046597212" evidence="2">
    <location>
        <begin position="19"/>
        <end position="206"/>
    </location>
</feature>
<dbReference type="InterPro" id="IPR036378">
    <property type="entry name" value="FAS1_dom_sf"/>
</dbReference>
<comment type="caution">
    <text evidence="4">The sequence shown here is derived from an EMBL/GenBank/DDBJ whole genome shotgun (WGS) entry which is preliminary data.</text>
</comment>
<evidence type="ECO:0000313" key="4">
    <source>
        <dbReference type="EMBL" id="MFD1096690.1"/>
    </source>
</evidence>
<evidence type="ECO:0000259" key="3">
    <source>
        <dbReference type="PROSITE" id="PS50213"/>
    </source>
</evidence>
<evidence type="ECO:0000256" key="1">
    <source>
        <dbReference type="SAM" id="Coils"/>
    </source>
</evidence>
<feature type="domain" description="FAS1" evidence="3">
    <location>
        <begin position="55"/>
        <end position="200"/>
    </location>
</feature>
<protein>
    <submittedName>
        <fullName evidence="4">Fasciclin domain-containing protein</fullName>
    </submittedName>
</protein>
<organism evidence="4 5">
    <name type="scientific">Salegentibacter chungangensis</name>
    <dbReference type="NCBI Taxonomy" id="1335724"/>
    <lineage>
        <taxon>Bacteria</taxon>
        <taxon>Pseudomonadati</taxon>
        <taxon>Bacteroidota</taxon>
        <taxon>Flavobacteriia</taxon>
        <taxon>Flavobacteriales</taxon>
        <taxon>Flavobacteriaceae</taxon>
        <taxon>Salegentibacter</taxon>
    </lineage>
</organism>
<sequence length="206" mass="22690">MKTIKLFTLLLIAGFTLASCGDNKKEEEEKARMEKMEAERAAEMKAEKERMEMESNSIAAKAMETDTLSTLVSALKSAQLAETFKTEEGPYTVFAPTNAAFEKVDKATLDTLMKKENSQKLATLLKYHVVEDEVMAADLVQLIDDNEGEYEITTLDGGKLTAMKDGENVVLKDENGNTATIVQTDIDASNGVIHLIDGVVMKKKEN</sequence>
<keyword evidence="2" id="KW-0732">Signal</keyword>
<name>A0ABW3NUM7_9FLAO</name>
<proteinExistence type="predicted"/>
<dbReference type="EMBL" id="JBHTLI010000003">
    <property type="protein sequence ID" value="MFD1096690.1"/>
    <property type="molecule type" value="Genomic_DNA"/>
</dbReference>
<dbReference type="Gene3D" id="2.30.180.10">
    <property type="entry name" value="FAS1 domain"/>
    <property type="match status" value="1"/>
</dbReference>
<dbReference type="RefSeq" id="WP_380746560.1">
    <property type="nucleotide sequence ID" value="NZ_JBHTLI010000003.1"/>
</dbReference>
<gene>
    <name evidence="4" type="ORF">ACFQ3Q_13085</name>
</gene>
<dbReference type="InterPro" id="IPR000782">
    <property type="entry name" value="FAS1_domain"/>
</dbReference>
<evidence type="ECO:0000313" key="5">
    <source>
        <dbReference type="Proteomes" id="UP001597131"/>
    </source>
</evidence>
<dbReference type="PROSITE" id="PS51257">
    <property type="entry name" value="PROKAR_LIPOPROTEIN"/>
    <property type="match status" value="1"/>
</dbReference>
<dbReference type="Proteomes" id="UP001597131">
    <property type="component" value="Unassembled WGS sequence"/>
</dbReference>
<dbReference type="SUPFAM" id="SSF82153">
    <property type="entry name" value="FAS1 domain"/>
    <property type="match status" value="1"/>
</dbReference>
<feature type="signal peptide" evidence="2">
    <location>
        <begin position="1"/>
        <end position="18"/>
    </location>
</feature>
<accession>A0ABW3NUM7</accession>
<reference evidence="5" key="1">
    <citation type="journal article" date="2019" name="Int. J. Syst. Evol. Microbiol.">
        <title>The Global Catalogue of Microorganisms (GCM) 10K type strain sequencing project: providing services to taxonomists for standard genome sequencing and annotation.</title>
        <authorList>
            <consortium name="The Broad Institute Genomics Platform"/>
            <consortium name="The Broad Institute Genome Sequencing Center for Infectious Disease"/>
            <person name="Wu L."/>
            <person name="Ma J."/>
        </authorList>
    </citation>
    <scope>NUCLEOTIDE SEQUENCE [LARGE SCALE GENOMIC DNA]</scope>
    <source>
        <strain evidence="5">CCUG 64793</strain>
    </source>
</reference>
<feature type="coiled-coil region" evidence="1">
    <location>
        <begin position="24"/>
        <end position="61"/>
    </location>
</feature>
<keyword evidence="5" id="KW-1185">Reference proteome</keyword>
<keyword evidence="1" id="KW-0175">Coiled coil</keyword>
<evidence type="ECO:0000256" key="2">
    <source>
        <dbReference type="SAM" id="SignalP"/>
    </source>
</evidence>
<dbReference type="PANTHER" id="PTHR10900">
    <property type="entry name" value="PERIOSTIN-RELATED"/>
    <property type="match status" value="1"/>
</dbReference>
<dbReference type="PROSITE" id="PS50213">
    <property type="entry name" value="FAS1"/>
    <property type="match status" value="1"/>
</dbReference>
<dbReference type="SMART" id="SM00554">
    <property type="entry name" value="FAS1"/>
    <property type="match status" value="1"/>
</dbReference>